<keyword evidence="6 7" id="KW-0012">Acyltransferase</keyword>
<gene>
    <name evidence="9" type="ORF">bsdtb5_09070</name>
</gene>
<protein>
    <recommendedName>
        <fullName evidence="7">1-acyl-sn-glycerol-3-phosphate acyltransferase</fullName>
        <ecNumber evidence="7">2.3.1.51</ecNumber>
    </recommendedName>
</protein>
<dbReference type="PANTHER" id="PTHR10434">
    <property type="entry name" value="1-ACYL-SN-GLYCEROL-3-PHOSPHATE ACYLTRANSFERASE"/>
    <property type="match status" value="1"/>
</dbReference>
<dbReference type="GO" id="GO:0016020">
    <property type="term" value="C:membrane"/>
    <property type="evidence" value="ECO:0007669"/>
    <property type="project" value="InterPro"/>
</dbReference>
<keyword evidence="4 7" id="KW-0808">Transferase</keyword>
<proteinExistence type="inferred from homology"/>
<keyword evidence="10" id="KW-1185">Reference proteome</keyword>
<name>A0A7R7EJI7_9FIRM</name>
<evidence type="ECO:0000313" key="9">
    <source>
        <dbReference type="EMBL" id="BCN29612.1"/>
    </source>
</evidence>
<organism evidence="9 10">
    <name type="scientific">Anaeromicropila herbilytica</name>
    <dbReference type="NCBI Taxonomy" id="2785025"/>
    <lineage>
        <taxon>Bacteria</taxon>
        <taxon>Bacillati</taxon>
        <taxon>Bacillota</taxon>
        <taxon>Clostridia</taxon>
        <taxon>Lachnospirales</taxon>
        <taxon>Lachnospiraceae</taxon>
        <taxon>Anaeromicropila</taxon>
    </lineage>
</organism>
<dbReference type="InterPro" id="IPR004552">
    <property type="entry name" value="AGP_acyltrans"/>
</dbReference>
<dbReference type="SMART" id="SM00563">
    <property type="entry name" value="PlsC"/>
    <property type="match status" value="1"/>
</dbReference>
<feature type="domain" description="Phospholipid/glycerol acyltransferase" evidence="8">
    <location>
        <begin position="69"/>
        <end position="184"/>
    </location>
</feature>
<evidence type="ECO:0000256" key="3">
    <source>
        <dbReference type="ARBA" id="ARBA00022516"/>
    </source>
</evidence>
<dbReference type="KEGG" id="ahb:bsdtb5_09070"/>
<dbReference type="GO" id="GO:0006654">
    <property type="term" value="P:phosphatidic acid biosynthetic process"/>
    <property type="evidence" value="ECO:0007669"/>
    <property type="project" value="TreeGrafter"/>
</dbReference>
<evidence type="ECO:0000313" key="10">
    <source>
        <dbReference type="Proteomes" id="UP000595897"/>
    </source>
</evidence>
<evidence type="ECO:0000256" key="6">
    <source>
        <dbReference type="ARBA" id="ARBA00023315"/>
    </source>
</evidence>
<keyword evidence="3 7" id="KW-0444">Lipid biosynthesis</keyword>
<accession>A0A7R7EJI7</accession>
<evidence type="ECO:0000259" key="8">
    <source>
        <dbReference type="SMART" id="SM00563"/>
    </source>
</evidence>
<dbReference type="GO" id="GO:0003841">
    <property type="term" value="F:1-acylglycerol-3-phosphate O-acyltransferase activity"/>
    <property type="evidence" value="ECO:0007669"/>
    <property type="project" value="UniProtKB-UniRule"/>
</dbReference>
<dbReference type="SUPFAM" id="SSF69593">
    <property type="entry name" value="Glycerol-3-phosphate (1)-acyltransferase"/>
    <property type="match status" value="1"/>
</dbReference>
<evidence type="ECO:0000256" key="1">
    <source>
        <dbReference type="ARBA" id="ARBA00005189"/>
    </source>
</evidence>
<dbReference type="RefSeq" id="WP_271714881.1">
    <property type="nucleotide sequence ID" value="NZ_AP024169.1"/>
</dbReference>
<comment type="pathway">
    <text evidence="1">Lipid metabolism.</text>
</comment>
<keyword evidence="7" id="KW-1208">Phospholipid metabolism</keyword>
<dbReference type="Pfam" id="PF01553">
    <property type="entry name" value="Acyltransferase"/>
    <property type="match status" value="1"/>
</dbReference>
<dbReference type="Proteomes" id="UP000595897">
    <property type="component" value="Chromosome"/>
</dbReference>
<keyword evidence="7" id="KW-0594">Phospholipid biosynthesis</keyword>
<evidence type="ECO:0000256" key="2">
    <source>
        <dbReference type="ARBA" id="ARBA00008655"/>
    </source>
</evidence>
<comment type="similarity">
    <text evidence="2 7">Belongs to the 1-acyl-sn-glycerol-3-phosphate acyltransferase family.</text>
</comment>
<dbReference type="AlphaFoldDB" id="A0A7R7EJI7"/>
<dbReference type="NCBIfam" id="TIGR00530">
    <property type="entry name" value="AGP_acyltrn"/>
    <property type="match status" value="1"/>
</dbReference>
<dbReference type="EMBL" id="AP024169">
    <property type="protein sequence ID" value="BCN29612.1"/>
    <property type="molecule type" value="Genomic_DNA"/>
</dbReference>
<evidence type="ECO:0000256" key="4">
    <source>
        <dbReference type="ARBA" id="ARBA00022679"/>
    </source>
</evidence>
<evidence type="ECO:0000256" key="5">
    <source>
        <dbReference type="ARBA" id="ARBA00023098"/>
    </source>
</evidence>
<dbReference type="CDD" id="cd07989">
    <property type="entry name" value="LPLAT_AGPAT-like"/>
    <property type="match status" value="1"/>
</dbReference>
<evidence type="ECO:0000256" key="7">
    <source>
        <dbReference type="RuleBase" id="RU361267"/>
    </source>
</evidence>
<comment type="catalytic activity">
    <reaction evidence="7">
        <text>a 1-acyl-sn-glycero-3-phosphate + an acyl-CoA = a 1,2-diacyl-sn-glycero-3-phosphate + CoA</text>
        <dbReference type="Rhea" id="RHEA:19709"/>
        <dbReference type="ChEBI" id="CHEBI:57287"/>
        <dbReference type="ChEBI" id="CHEBI:57970"/>
        <dbReference type="ChEBI" id="CHEBI:58342"/>
        <dbReference type="ChEBI" id="CHEBI:58608"/>
        <dbReference type="EC" id="2.3.1.51"/>
    </reaction>
</comment>
<dbReference type="InterPro" id="IPR002123">
    <property type="entry name" value="Plipid/glycerol_acylTrfase"/>
</dbReference>
<comment type="domain">
    <text evidence="7">The HXXXXD motif is essential for acyltransferase activity and may constitute the binding site for the phosphate moiety of the glycerol-3-phosphate.</text>
</comment>
<reference evidence="9 10" key="1">
    <citation type="submission" date="2020-11" db="EMBL/GenBank/DDBJ databases">
        <title>Draft genome sequencing of a Lachnospiraceae strain isolated from anoxic soil subjected to BSD treatment.</title>
        <authorList>
            <person name="Uek A."/>
            <person name="Tonouchi A."/>
        </authorList>
    </citation>
    <scope>NUCLEOTIDE SEQUENCE [LARGE SCALE GENOMIC DNA]</scope>
    <source>
        <strain evidence="9 10">TB5</strain>
    </source>
</reference>
<dbReference type="EC" id="2.3.1.51" evidence="7"/>
<keyword evidence="5 7" id="KW-0443">Lipid metabolism</keyword>
<dbReference type="PANTHER" id="PTHR10434:SF64">
    <property type="entry name" value="1-ACYL-SN-GLYCEROL-3-PHOSPHATE ACYLTRANSFERASE-RELATED"/>
    <property type="match status" value="1"/>
</dbReference>
<sequence>MKRILLMILRLIVFVPYWFYKIIKYQNVTKYNEITRYAFLRHVTTKANKAGNVKIECHGTDNLPKENGYIMFPNHQGLFDSLAFFETHERPFSIVLKKELNKNFFLKRIIILLQAQIIDREDIRQSMKVIMKMTEEVKEGRNYIIFAEGTRTREKNKILEFKGGSFKSAINAKCPIVPVALLDSYKAFDTNSIKKVTVQIHYLKPLYYEDYQNMTSKEIANYVQSEIKSTIEKNER</sequence>